<dbReference type="SUPFAM" id="SSF56112">
    <property type="entry name" value="Protein kinase-like (PK-like)"/>
    <property type="match status" value="1"/>
</dbReference>
<dbReference type="GO" id="GO:0005524">
    <property type="term" value="F:ATP binding"/>
    <property type="evidence" value="ECO:0007669"/>
    <property type="project" value="UniProtKB-KW"/>
</dbReference>
<dbReference type="EMBL" id="CP031052">
    <property type="protein sequence ID" value="QDZ25830.1"/>
    <property type="molecule type" value="Genomic_DNA"/>
</dbReference>
<evidence type="ECO:0000313" key="12">
    <source>
        <dbReference type="Proteomes" id="UP000316726"/>
    </source>
</evidence>
<evidence type="ECO:0000256" key="5">
    <source>
        <dbReference type="ARBA" id="ARBA00022840"/>
    </source>
</evidence>
<evidence type="ECO:0000256" key="8">
    <source>
        <dbReference type="PIRSR" id="PIRSR630616-3"/>
    </source>
</evidence>
<dbReference type="InterPro" id="IPR008271">
    <property type="entry name" value="Ser/Thr_kinase_AS"/>
</dbReference>
<dbReference type="Proteomes" id="UP000316726">
    <property type="component" value="Chromosome 19"/>
</dbReference>
<organism evidence="11 12">
    <name type="scientific">Chloropicon primus</name>
    <dbReference type="NCBI Taxonomy" id="1764295"/>
    <lineage>
        <taxon>Eukaryota</taxon>
        <taxon>Viridiplantae</taxon>
        <taxon>Chlorophyta</taxon>
        <taxon>Chloropicophyceae</taxon>
        <taxon>Chloropicales</taxon>
        <taxon>Chloropicaceae</taxon>
        <taxon>Chloropicon</taxon>
    </lineage>
</organism>
<evidence type="ECO:0000259" key="10">
    <source>
        <dbReference type="PROSITE" id="PS50011"/>
    </source>
</evidence>
<feature type="cross-link" description="Glycyl lysine isopeptide (Lys-Gly) (interchain with G-Cter in SUMO2)" evidence="8">
    <location>
        <position position="141"/>
    </location>
</feature>
<evidence type="ECO:0000313" key="11">
    <source>
        <dbReference type="EMBL" id="QDZ25830.1"/>
    </source>
</evidence>
<evidence type="ECO:0000256" key="9">
    <source>
        <dbReference type="SAM" id="MobiDB-lite"/>
    </source>
</evidence>
<name>A0A5B8N1V7_9CHLO</name>
<dbReference type="AlphaFoldDB" id="A0A5B8N1V7"/>
<dbReference type="PANTHER" id="PTHR24350">
    <property type="entry name" value="SERINE/THREONINE-PROTEIN KINASE IAL-RELATED"/>
    <property type="match status" value="1"/>
</dbReference>
<dbReference type="InterPro" id="IPR000719">
    <property type="entry name" value="Prot_kinase_dom"/>
</dbReference>
<dbReference type="PROSITE" id="PS00108">
    <property type="entry name" value="PROTEIN_KINASE_ST"/>
    <property type="match status" value="1"/>
</dbReference>
<keyword evidence="4 11" id="KW-0418">Kinase</keyword>
<gene>
    <name evidence="11" type="ORF">A3770_19p83480</name>
</gene>
<feature type="binding site" evidence="7">
    <location>
        <position position="158"/>
    </location>
    <ligand>
        <name>ATP</name>
        <dbReference type="ChEBI" id="CHEBI:30616"/>
    </ligand>
</feature>
<keyword evidence="5 7" id="KW-0067">ATP-binding</keyword>
<reference evidence="11 12" key="1">
    <citation type="submission" date="2018-07" db="EMBL/GenBank/DDBJ databases">
        <title>The complete nuclear genome of the prasinophyte Chloropicon primus (CCMP1205).</title>
        <authorList>
            <person name="Pombert J.-F."/>
            <person name="Otis C."/>
            <person name="Turmel M."/>
            <person name="Lemieux C."/>
        </authorList>
    </citation>
    <scope>NUCLEOTIDE SEQUENCE [LARGE SCALE GENOMIC DNA]</scope>
    <source>
        <strain evidence="11 12">CCMP1205</strain>
    </source>
</reference>
<feature type="binding site" evidence="7">
    <location>
        <begin position="143"/>
        <end position="144"/>
    </location>
    <ligand>
        <name>ATP</name>
        <dbReference type="ChEBI" id="CHEBI:30616"/>
    </ligand>
</feature>
<sequence>MSALPRGTLLADGRYRIRKELNRGGTAIVYASDDLKTGTKVALKVMNTRDGVMTMPIRQVKREVEIASSMKHPNIVQLIDVFAEGTQLVIVWELVTGPDLLDLLNACNGRMTEKQAAHYFRQIHLGVTFLHDNGLCHRDLKPENCMVDAKTDTLKIIDFGLSKHLESAVTLGVGTPDYMAPEMLGYGGRGQGKVQPHAMGSSKLYDARAVDVWAMGVMLYLMVAGVYPFEDPNNPDNVACTLQNVRDGRIRPLPADVSHQCADLIVRMLHKKIAKRLTLEQTLLHPWIKMNVAALETSRSKGKAKSEMRELVRKASDQKRKRTASSNSHPARRTSSAILEGLDAELMKTQSSRGSKSTRSKSSKSSTGFNKLMNSLKLF</sequence>
<evidence type="ECO:0000256" key="2">
    <source>
        <dbReference type="ARBA" id="ARBA00022679"/>
    </source>
</evidence>
<keyword evidence="12" id="KW-1185">Reference proteome</keyword>
<dbReference type="SMART" id="SM00220">
    <property type="entry name" value="S_TKc"/>
    <property type="match status" value="1"/>
</dbReference>
<proteinExistence type="predicted"/>
<feature type="active site" description="Proton acceptor" evidence="6">
    <location>
        <position position="139"/>
    </location>
</feature>
<feature type="domain" description="Protein kinase" evidence="10">
    <location>
        <begin position="15"/>
        <end position="288"/>
    </location>
</feature>
<dbReference type="STRING" id="1764295.A0A5B8N1V7"/>
<dbReference type="PROSITE" id="PS50011">
    <property type="entry name" value="PROTEIN_KINASE_DOM"/>
    <property type="match status" value="1"/>
</dbReference>
<evidence type="ECO:0000256" key="4">
    <source>
        <dbReference type="ARBA" id="ARBA00022777"/>
    </source>
</evidence>
<dbReference type="GO" id="GO:0004674">
    <property type="term" value="F:protein serine/threonine kinase activity"/>
    <property type="evidence" value="ECO:0007669"/>
    <property type="project" value="UniProtKB-KW"/>
</dbReference>
<feature type="region of interest" description="Disordered" evidence="9">
    <location>
        <begin position="298"/>
        <end position="379"/>
    </location>
</feature>
<dbReference type="InterPro" id="IPR030616">
    <property type="entry name" value="Aur-like"/>
</dbReference>
<keyword evidence="2" id="KW-0808">Transferase</keyword>
<protein>
    <submittedName>
        <fullName evidence="11">Serine/threonine-protein kinase</fullName>
    </submittedName>
</protein>
<evidence type="ECO:0000256" key="7">
    <source>
        <dbReference type="PIRSR" id="PIRSR630616-2"/>
    </source>
</evidence>
<keyword evidence="1" id="KW-0723">Serine/threonine-protein kinase</keyword>
<evidence type="ECO:0000256" key="6">
    <source>
        <dbReference type="PIRSR" id="PIRSR630616-1"/>
    </source>
</evidence>
<dbReference type="FunFam" id="1.10.510.10:FF:000571">
    <property type="entry name" value="Maternal embryonic leucine zipper kinase"/>
    <property type="match status" value="1"/>
</dbReference>
<feature type="binding site" evidence="7">
    <location>
        <position position="44"/>
    </location>
    <ligand>
        <name>ATP</name>
        <dbReference type="ChEBI" id="CHEBI:30616"/>
    </ligand>
</feature>
<dbReference type="InterPro" id="IPR011009">
    <property type="entry name" value="Kinase-like_dom_sf"/>
</dbReference>
<feature type="compositionally biased region" description="Basic and acidic residues" evidence="9">
    <location>
        <begin position="304"/>
        <end position="318"/>
    </location>
</feature>
<keyword evidence="3 7" id="KW-0547">Nucleotide-binding</keyword>
<evidence type="ECO:0000256" key="1">
    <source>
        <dbReference type="ARBA" id="ARBA00022527"/>
    </source>
</evidence>
<feature type="compositionally biased region" description="Polar residues" evidence="9">
    <location>
        <begin position="324"/>
        <end position="337"/>
    </location>
</feature>
<evidence type="ECO:0000256" key="3">
    <source>
        <dbReference type="ARBA" id="ARBA00022741"/>
    </source>
</evidence>
<dbReference type="Gene3D" id="1.10.510.10">
    <property type="entry name" value="Transferase(Phosphotransferase) domain 1"/>
    <property type="match status" value="1"/>
</dbReference>
<dbReference type="Pfam" id="PF00069">
    <property type="entry name" value="Pkinase"/>
    <property type="match status" value="1"/>
</dbReference>
<dbReference type="OrthoDB" id="512143at2759"/>
<accession>A0A5B8N1V7</accession>